<accession>A0A7J6IMF4</accession>
<evidence type="ECO:0000256" key="1">
    <source>
        <dbReference type="SAM" id="MobiDB-lite"/>
    </source>
</evidence>
<proteinExistence type="predicted"/>
<sequence length="236" mass="25804">MQYSVSNVWSVALWGAFAIHAVTAQNGKDLLPGDKDVWQGMKGVDAWRLPSDTVKTGGKDGSVTLKGSKDRVRCGVVPYDKDGNVWMIPANGNFDQVGYILPRGGYDSRHDTTLADCVVREAKEEGGLVIDVKSLVPLGRSNHGSVYWYKGSVTKHVKPTEPRPQPPKAFKLNDARKEMQKPAGNPKKKADMRMALHTSVSADDSKNYRSTFKPLERGGPSRPAGGQGSRQTKPTR</sequence>
<organism evidence="4 5">
    <name type="scientific">Colletotrichum fructicola (strain Nara gc5)</name>
    <name type="common">Anthracnose fungus</name>
    <name type="synonym">Colletotrichum gloeosporioides (strain Nara gc5)</name>
    <dbReference type="NCBI Taxonomy" id="1213859"/>
    <lineage>
        <taxon>Eukaryota</taxon>
        <taxon>Fungi</taxon>
        <taxon>Dikarya</taxon>
        <taxon>Ascomycota</taxon>
        <taxon>Pezizomycotina</taxon>
        <taxon>Sordariomycetes</taxon>
        <taxon>Hypocreomycetidae</taxon>
        <taxon>Glomerellales</taxon>
        <taxon>Glomerellaceae</taxon>
        <taxon>Colletotrichum</taxon>
        <taxon>Colletotrichum gloeosporioides species complex</taxon>
    </lineage>
</organism>
<evidence type="ECO:0000256" key="2">
    <source>
        <dbReference type="SAM" id="SignalP"/>
    </source>
</evidence>
<feature type="region of interest" description="Disordered" evidence="1">
    <location>
        <begin position="156"/>
        <end position="236"/>
    </location>
</feature>
<dbReference type="InParanoid" id="A0A7J6IMF4"/>
<feature type="signal peptide" evidence="2">
    <location>
        <begin position="1"/>
        <end position="24"/>
    </location>
</feature>
<dbReference type="OrthoDB" id="4823621at2759"/>
<dbReference type="EMBL" id="ANPB02000008">
    <property type="protein sequence ID" value="KAF4477949.1"/>
    <property type="molecule type" value="Genomic_DNA"/>
</dbReference>
<evidence type="ECO:0000313" key="4">
    <source>
        <dbReference type="EMBL" id="KAF4477949.1"/>
    </source>
</evidence>
<feature type="domain" description="Nudix hydrolase" evidence="3">
    <location>
        <begin position="69"/>
        <end position="196"/>
    </location>
</feature>
<dbReference type="Proteomes" id="UP000011096">
    <property type="component" value="Unassembled WGS sequence"/>
</dbReference>
<feature type="chain" id="PRO_5029563709" description="Nudix hydrolase domain-containing protein" evidence="2">
    <location>
        <begin position="25"/>
        <end position="236"/>
    </location>
</feature>
<protein>
    <recommendedName>
        <fullName evidence="3">Nudix hydrolase domain-containing protein</fullName>
    </recommendedName>
</protein>
<dbReference type="AlphaFoldDB" id="A0A7J6IMF4"/>
<reference evidence="4 5" key="2">
    <citation type="submission" date="2020-04" db="EMBL/GenBank/DDBJ databases">
        <title>Genome sequencing and assembly of multiple isolates from the Colletotrichum gloeosporioides species complex.</title>
        <authorList>
            <person name="Gan P."/>
            <person name="Shirasu K."/>
        </authorList>
    </citation>
    <scope>NUCLEOTIDE SEQUENCE [LARGE SCALE GENOMIC DNA]</scope>
    <source>
        <strain evidence="4 5">Nara gc5</strain>
    </source>
</reference>
<dbReference type="Gene3D" id="3.90.79.10">
    <property type="entry name" value="Nucleoside Triphosphate Pyrophosphohydrolase"/>
    <property type="match status" value="1"/>
</dbReference>
<keyword evidence="2" id="KW-0732">Signal</keyword>
<comment type="caution">
    <text evidence="4">The sequence shown here is derived from an EMBL/GenBank/DDBJ whole genome shotgun (WGS) entry which is preliminary data.</text>
</comment>
<dbReference type="CDD" id="cd02883">
    <property type="entry name" value="NUDIX_Hydrolase"/>
    <property type="match status" value="1"/>
</dbReference>
<dbReference type="Pfam" id="PF00293">
    <property type="entry name" value="NUDIX"/>
    <property type="match status" value="1"/>
</dbReference>
<name>A0A7J6IMF4_COLFN</name>
<keyword evidence="5" id="KW-1185">Reference proteome</keyword>
<reference evidence="4 5" key="1">
    <citation type="submission" date="2012-08" db="EMBL/GenBank/DDBJ databases">
        <authorList>
            <person name="Gan P.H.P."/>
            <person name="Ikeda K."/>
            <person name="Irieda H."/>
            <person name="Narusaka M."/>
            <person name="O'Connell R.J."/>
            <person name="Narusaka Y."/>
            <person name="Takano Y."/>
            <person name="Kubo Y."/>
            <person name="Shirasu K."/>
        </authorList>
    </citation>
    <scope>NUCLEOTIDE SEQUENCE [LARGE SCALE GENOMIC DNA]</scope>
    <source>
        <strain evidence="4 5">Nara gc5</strain>
    </source>
</reference>
<dbReference type="GeneID" id="90980281"/>
<feature type="compositionally biased region" description="Basic and acidic residues" evidence="1">
    <location>
        <begin position="171"/>
        <end position="180"/>
    </location>
</feature>
<dbReference type="InterPro" id="IPR000086">
    <property type="entry name" value="NUDIX_hydrolase_dom"/>
</dbReference>
<dbReference type="RefSeq" id="XP_066007718.1">
    <property type="nucleotide sequence ID" value="XM_066152836.1"/>
</dbReference>
<evidence type="ECO:0000259" key="3">
    <source>
        <dbReference type="PROSITE" id="PS51462"/>
    </source>
</evidence>
<evidence type="ECO:0000313" key="5">
    <source>
        <dbReference type="Proteomes" id="UP000011096"/>
    </source>
</evidence>
<dbReference type="PROSITE" id="PS51462">
    <property type="entry name" value="NUDIX"/>
    <property type="match status" value="1"/>
</dbReference>
<dbReference type="InterPro" id="IPR015797">
    <property type="entry name" value="NUDIX_hydrolase-like_dom_sf"/>
</dbReference>
<dbReference type="SUPFAM" id="SSF55811">
    <property type="entry name" value="Nudix"/>
    <property type="match status" value="1"/>
</dbReference>
<gene>
    <name evidence="4" type="ORF">CGGC5_v013073</name>
</gene>